<dbReference type="PhylomeDB" id="B8MH89"/>
<proteinExistence type="predicted"/>
<dbReference type="RefSeq" id="XP_002484302.1">
    <property type="nucleotide sequence ID" value="XM_002484257.1"/>
</dbReference>
<dbReference type="EMBL" id="EQ962656">
    <property type="protein sequence ID" value="EED17068.1"/>
    <property type="molecule type" value="Genomic_DNA"/>
</dbReference>
<dbReference type="HOGENOM" id="CLU_1107729_0_0_1"/>
<reference evidence="2" key="1">
    <citation type="journal article" date="2015" name="Genome Announc.">
        <title>Genome sequence of the AIDS-associated pathogen Penicillium marneffei (ATCC18224) and its near taxonomic relative Talaromyces stipitatus (ATCC10500).</title>
        <authorList>
            <person name="Nierman W.C."/>
            <person name="Fedorova-Abrams N.D."/>
            <person name="Andrianopoulos A."/>
        </authorList>
    </citation>
    <scope>NUCLEOTIDE SEQUENCE [LARGE SCALE GENOMIC DNA]</scope>
    <source>
        <strain evidence="2">ATCC 10500 / CBS 375.48 / QM 6759 / NRRL 1006</strain>
    </source>
</reference>
<dbReference type="GeneID" id="8109386"/>
<dbReference type="AlphaFoldDB" id="B8MH89"/>
<evidence type="ECO:0000313" key="2">
    <source>
        <dbReference type="Proteomes" id="UP000001745"/>
    </source>
</evidence>
<protein>
    <submittedName>
        <fullName evidence="1">Uncharacterized protein</fullName>
    </submittedName>
</protein>
<keyword evidence="2" id="KW-1185">Reference proteome</keyword>
<gene>
    <name evidence="1" type="ORF">TSTA_021290</name>
</gene>
<sequence>MVGNSRDHRHTGRRRYRIGPSVIVARTSTSHATDLRYPSSEIFCAPTQHQWGQIDGNTDMPDPDVMFTHLGQGEKRIQIALNESIKSIQPFTLKIKNVSWWYLHRPCQAFTNTFIANDRILTHTICLGRGLEWLRADAARKYFRPTTIPKEYKRASTHGRKLFEETSQFNLGLETQYGENIINKRPSIDMIPAGSRASDVLLYQAGSHIPNRPFQLSMNAQRCNLATIGYAYYDSGGRAYLTYRISPETGA</sequence>
<dbReference type="InParanoid" id="B8MH89"/>
<dbReference type="STRING" id="441959.B8MH89"/>
<organism evidence="1 2">
    <name type="scientific">Talaromyces stipitatus (strain ATCC 10500 / CBS 375.48 / QM 6759 / NRRL 1006)</name>
    <name type="common">Penicillium stipitatum</name>
    <dbReference type="NCBI Taxonomy" id="441959"/>
    <lineage>
        <taxon>Eukaryota</taxon>
        <taxon>Fungi</taxon>
        <taxon>Dikarya</taxon>
        <taxon>Ascomycota</taxon>
        <taxon>Pezizomycotina</taxon>
        <taxon>Eurotiomycetes</taxon>
        <taxon>Eurotiomycetidae</taxon>
        <taxon>Eurotiales</taxon>
        <taxon>Trichocomaceae</taxon>
        <taxon>Talaromyces</taxon>
        <taxon>Talaromyces sect. Talaromyces</taxon>
    </lineage>
</organism>
<evidence type="ECO:0000313" key="1">
    <source>
        <dbReference type="EMBL" id="EED17068.1"/>
    </source>
</evidence>
<name>B8MH89_TALSN</name>
<accession>B8MH89</accession>
<dbReference type="Proteomes" id="UP000001745">
    <property type="component" value="Unassembled WGS sequence"/>
</dbReference>
<dbReference type="VEuPathDB" id="FungiDB:TSTA_021290"/>